<feature type="non-terminal residue" evidence="1">
    <location>
        <position position="1"/>
    </location>
</feature>
<protein>
    <submittedName>
        <fullName evidence="1">Uncharacterized protein</fullName>
    </submittedName>
</protein>
<dbReference type="EMBL" id="CM043794">
    <property type="protein sequence ID" value="KAI4819008.1"/>
    <property type="molecule type" value="Genomic_DNA"/>
</dbReference>
<evidence type="ECO:0000313" key="1">
    <source>
        <dbReference type="EMBL" id="KAI4819008.1"/>
    </source>
</evidence>
<feature type="non-terminal residue" evidence="1">
    <location>
        <position position="72"/>
    </location>
</feature>
<comment type="caution">
    <text evidence="1">The sequence shown here is derived from an EMBL/GenBank/DDBJ whole genome shotgun (WGS) entry which is preliminary data.</text>
</comment>
<proteinExistence type="predicted"/>
<organism evidence="1 2">
    <name type="scientific">Chaenocephalus aceratus</name>
    <name type="common">Blackfin icefish</name>
    <name type="synonym">Chaenichthys aceratus</name>
    <dbReference type="NCBI Taxonomy" id="36190"/>
    <lineage>
        <taxon>Eukaryota</taxon>
        <taxon>Metazoa</taxon>
        <taxon>Chordata</taxon>
        <taxon>Craniata</taxon>
        <taxon>Vertebrata</taxon>
        <taxon>Euteleostomi</taxon>
        <taxon>Actinopterygii</taxon>
        <taxon>Neopterygii</taxon>
        <taxon>Teleostei</taxon>
        <taxon>Neoteleostei</taxon>
        <taxon>Acanthomorphata</taxon>
        <taxon>Eupercaria</taxon>
        <taxon>Perciformes</taxon>
        <taxon>Notothenioidei</taxon>
        <taxon>Channichthyidae</taxon>
        <taxon>Chaenocephalus</taxon>
    </lineage>
</organism>
<gene>
    <name evidence="1" type="ORF">KUCAC02_004289</name>
</gene>
<dbReference type="Proteomes" id="UP001057452">
    <property type="component" value="Chromosome 10"/>
</dbReference>
<evidence type="ECO:0000313" key="2">
    <source>
        <dbReference type="Proteomes" id="UP001057452"/>
    </source>
</evidence>
<sequence length="72" mass="8326">LFFFFFCRASICSNPVWEAEERKEATYYPFSEEVDEPSHPKPGHDKARASRGQSVNIIPRRPNSEPPFIALK</sequence>
<keyword evidence="2" id="KW-1185">Reference proteome</keyword>
<reference evidence="1" key="1">
    <citation type="submission" date="2022-05" db="EMBL/GenBank/DDBJ databases">
        <title>Chromosome-level genome of Chaenocephalus aceratus.</title>
        <authorList>
            <person name="Park H."/>
        </authorList>
    </citation>
    <scope>NUCLEOTIDE SEQUENCE</scope>
    <source>
        <strain evidence="1">KU_202001</strain>
    </source>
</reference>
<accession>A0ACB9WZ86</accession>
<name>A0ACB9WZ86_CHAAC</name>